<protein>
    <submittedName>
        <fullName evidence="8">Putative permease</fullName>
    </submittedName>
</protein>
<organism evidence="8">
    <name type="scientific">mine drainage metagenome</name>
    <dbReference type="NCBI Taxonomy" id="410659"/>
    <lineage>
        <taxon>unclassified sequences</taxon>
        <taxon>metagenomes</taxon>
        <taxon>ecological metagenomes</taxon>
    </lineage>
</organism>
<feature type="transmembrane region" description="Helical" evidence="7">
    <location>
        <begin position="66"/>
        <end position="85"/>
    </location>
</feature>
<evidence type="ECO:0000256" key="3">
    <source>
        <dbReference type="ARBA" id="ARBA00022475"/>
    </source>
</evidence>
<dbReference type="InterPro" id="IPR002781">
    <property type="entry name" value="TM_pro_TauE-like"/>
</dbReference>
<keyword evidence="5 7" id="KW-1133">Transmembrane helix</keyword>
<keyword evidence="4 7" id="KW-0812">Transmembrane</keyword>
<keyword evidence="3" id="KW-1003">Cell membrane</keyword>
<evidence type="ECO:0000256" key="6">
    <source>
        <dbReference type="ARBA" id="ARBA00023136"/>
    </source>
</evidence>
<name>E6PFC8_9ZZZZ</name>
<feature type="transmembrane region" description="Helical" evidence="7">
    <location>
        <begin position="222"/>
        <end position="240"/>
    </location>
</feature>
<evidence type="ECO:0000256" key="7">
    <source>
        <dbReference type="SAM" id="Phobius"/>
    </source>
</evidence>
<comment type="subcellular location">
    <subcellularLocation>
        <location evidence="1">Cell membrane</location>
        <topology evidence="1">Multi-pass membrane protein</topology>
    </subcellularLocation>
</comment>
<feature type="transmembrane region" description="Helical" evidence="7">
    <location>
        <begin position="173"/>
        <end position="193"/>
    </location>
</feature>
<gene>
    <name evidence="8" type="ORF">CARN1_0339</name>
</gene>
<feature type="transmembrane region" description="Helical" evidence="7">
    <location>
        <begin position="198"/>
        <end position="216"/>
    </location>
</feature>
<dbReference type="EMBL" id="CABL01000005">
    <property type="protein sequence ID" value="CBH75164.1"/>
    <property type="molecule type" value="Genomic_DNA"/>
</dbReference>
<evidence type="ECO:0000313" key="8">
    <source>
        <dbReference type="EMBL" id="CBH75164.1"/>
    </source>
</evidence>
<evidence type="ECO:0000256" key="5">
    <source>
        <dbReference type="ARBA" id="ARBA00022989"/>
    </source>
</evidence>
<evidence type="ECO:0000256" key="4">
    <source>
        <dbReference type="ARBA" id="ARBA00022692"/>
    </source>
</evidence>
<feature type="transmembrane region" description="Helical" evidence="7">
    <location>
        <begin position="97"/>
        <end position="116"/>
    </location>
</feature>
<evidence type="ECO:0000256" key="2">
    <source>
        <dbReference type="ARBA" id="ARBA00022448"/>
    </source>
</evidence>
<dbReference type="AlphaFoldDB" id="E6PFC8"/>
<reference evidence="8" key="1">
    <citation type="submission" date="2009-10" db="EMBL/GenBank/DDBJ databases">
        <title>Diversity of trophic interactions inside an arsenic-rich microbial ecosystem.</title>
        <authorList>
            <person name="Bertin P.N."/>
            <person name="Heinrich-Salmeron A."/>
            <person name="Pelletier E."/>
            <person name="Goulhen-Chollet F."/>
            <person name="Arsene-Ploetze F."/>
            <person name="Gallien S."/>
            <person name="Calteau A."/>
            <person name="Vallenet D."/>
            <person name="Casiot C."/>
            <person name="Chane-Woon-Ming B."/>
            <person name="Giloteaux L."/>
            <person name="Barakat M."/>
            <person name="Bonnefoy V."/>
            <person name="Bruneel O."/>
            <person name="Chandler M."/>
            <person name="Cleiss J."/>
            <person name="Duran R."/>
            <person name="Elbaz-Poulichet F."/>
            <person name="Fonknechten N."/>
            <person name="Lauga B."/>
            <person name="Mornico D."/>
            <person name="Ortet P."/>
            <person name="Schaeffer C."/>
            <person name="Siguier P."/>
            <person name="Alexander Thil Smith A."/>
            <person name="Van Dorsselaer A."/>
            <person name="Weissenbach J."/>
            <person name="Medigue C."/>
            <person name="Le Paslier D."/>
        </authorList>
    </citation>
    <scope>NUCLEOTIDE SEQUENCE</scope>
</reference>
<feature type="transmembrane region" description="Helical" evidence="7">
    <location>
        <begin position="137"/>
        <end position="161"/>
    </location>
</feature>
<accession>E6PFC8</accession>
<dbReference type="GO" id="GO:0005886">
    <property type="term" value="C:plasma membrane"/>
    <property type="evidence" value="ECO:0007669"/>
    <property type="project" value="UniProtKB-SubCell"/>
</dbReference>
<keyword evidence="2" id="KW-0813">Transport</keyword>
<dbReference type="InterPro" id="IPR052017">
    <property type="entry name" value="TSUP"/>
</dbReference>
<sequence length="243" mass="25250">MLAVAAFIGGAINSVAGGGSFLSFPALLFVGVPPIVANATNNTAMWVGVIGSARGYRKEIAEQRRLIAPLFAVSLVGATLGALLLLRTPSTLFERMVPWLLLAAVALFAFGPRIVAAERARAEHKASWVQLAAQFGVSIYGGYFGAGMGYAMLALLAFFPLPSVHAANGIKNALAIAINGIAIVPFAIARVIWWPQAILMAAAAMLGGYVGARLALRVSSSVMRATVIVLGVTMAVALFVRGV</sequence>
<evidence type="ECO:0000256" key="1">
    <source>
        <dbReference type="ARBA" id="ARBA00004651"/>
    </source>
</evidence>
<dbReference type="Pfam" id="PF01925">
    <property type="entry name" value="TauE"/>
    <property type="match status" value="1"/>
</dbReference>
<dbReference type="PANTHER" id="PTHR30269">
    <property type="entry name" value="TRANSMEMBRANE PROTEIN YFCA"/>
    <property type="match status" value="1"/>
</dbReference>
<dbReference type="PANTHER" id="PTHR30269:SF0">
    <property type="entry name" value="MEMBRANE TRANSPORTER PROTEIN YFCA-RELATED"/>
    <property type="match status" value="1"/>
</dbReference>
<proteinExistence type="predicted"/>
<keyword evidence="6 7" id="KW-0472">Membrane</keyword>
<comment type="caution">
    <text evidence="8">The sequence shown here is derived from an EMBL/GenBank/DDBJ whole genome shotgun (WGS) entry which is preliminary data.</text>
</comment>